<dbReference type="PANTHER" id="PTHR39166:SF1">
    <property type="entry name" value="BLL1166 PROTEIN"/>
    <property type="match status" value="1"/>
</dbReference>
<proteinExistence type="predicted"/>
<dbReference type="PANTHER" id="PTHR39166">
    <property type="entry name" value="BLL1166 PROTEIN"/>
    <property type="match status" value="1"/>
</dbReference>
<organism evidence="1 2">
    <name type="scientific">Photobacterium ganghwense</name>
    <dbReference type="NCBI Taxonomy" id="320778"/>
    <lineage>
        <taxon>Bacteria</taxon>
        <taxon>Pseudomonadati</taxon>
        <taxon>Pseudomonadota</taxon>
        <taxon>Gammaproteobacteria</taxon>
        <taxon>Vibrionales</taxon>
        <taxon>Vibrionaceae</taxon>
        <taxon>Photobacterium</taxon>
    </lineage>
</organism>
<evidence type="ECO:0000313" key="2">
    <source>
        <dbReference type="Proteomes" id="UP000035909"/>
    </source>
</evidence>
<protein>
    <submittedName>
        <fullName evidence="1">Nitrate reductase</fullName>
    </submittedName>
</protein>
<dbReference type="RefSeq" id="WP_047886185.1">
    <property type="nucleotide sequence ID" value="NZ_LDOU01000015.1"/>
</dbReference>
<dbReference type="AlphaFoldDB" id="A0A0J1K1H8"/>
<evidence type="ECO:0000313" key="1">
    <source>
        <dbReference type="EMBL" id="KLV08297.1"/>
    </source>
</evidence>
<dbReference type="Pfam" id="PF06042">
    <property type="entry name" value="NTP_transf_6"/>
    <property type="match status" value="1"/>
</dbReference>
<dbReference type="PATRIC" id="fig|320778.3.peg.3493"/>
<dbReference type="EMBL" id="LDOU01000015">
    <property type="protein sequence ID" value="KLV08297.1"/>
    <property type="molecule type" value="Genomic_DNA"/>
</dbReference>
<dbReference type="Proteomes" id="UP000035909">
    <property type="component" value="Unassembled WGS sequence"/>
</dbReference>
<dbReference type="OrthoDB" id="9805247at2"/>
<sequence>MGNSEHGYQEQLLFMIKRDSLRVKALDCVWQLGLPQCYLAAGFVRNLVWDHLHQKEYPTALNDLDVVYFDPTEECDVAYLDFESRLRKMMPAVNWQVRNQAKMHSRNGDIPYTSTLDALSYWPEKETAVGIRKINQHDYELITAFGWDSLFNLQLTANPKRSHALFAQRVRDKRWLTLWPKLQIVESMP</sequence>
<comment type="caution">
    <text evidence="1">The sequence shown here is derived from an EMBL/GenBank/DDBJ whole genome shotgun (WGS) entry which is preliminary data.</text>
</comment>
<name>A0A0J1K1H8_9GAMM</name>
<gene>
    <name evidence="1" type="ORF">ABT57_16080</name>
</gene>
<keyword evidence="2" id="KW-1185">Reference proteome</keyword>
<accession>A0A0J1K1H8</accession>
<dbReference type="InterPro" id="IPR009267">
    <property type="entry name" value="NTP_transf_6"/>
</dbReference>
<reference evidence="1 2" key="1">
    <citation type="submission" date="2015-05" db="EMBL/GenBank/DDBJ databases">
        <title>Photobacterium galathea sp. nov.</title>
        <authorList>
            <person name="Machado H."/>
            <person name="Gram L."/>
        </authorList>
    </citation>
    <scope>NUCLEOTIDE SEQUENCE [LARGE SCALE GENOMIC DNA]</scope>
    <source>
        <strain evidence="1 2">DSM 22954</strain>
    </source>
</reference>